<dbReference type="RefSeq" id="WP_081562105.1">
    <property type="nucleotide sequence ID" value="NZ_CP017603.1"/>
</dbReference>
<dbReference type="InterPro" id="IPR021309">
    <property type="entry name" value="YgaP-like_TM"/>
</dbReference>
<feature type="transmembrane region" description="Helical" evidence="1">
    <location>
        <begin position="15"/>
        <end position="32"/>
    </location>
</feature>
<reference evidence="3 4" key="1">
    <citation type="submission" date="2017-03" db="EMBL/GenBank/DDBJ databases">
        <title>Complete sequence of Clostridium formicaceticum DSM 92.</title>
        <authorList>
            <person name="Poehlein A."/>
            <person name="Karl M."/>
            <person name="Bengelsdorf F.R."/>
            <person name="Duerre P."/>
            <person name="Daniel R."/>
        </authorList>
    </citation>
    <scope>NUCLEOTIDE SEQUENCE [LARGE SCALE GENOMIC DNA]</scope>
    <source>
        <strain evidence="3 4">DSM 92</strain>
    </source>
</reference>
<organism evidence="3 4">
    <name type="scientific">Clostridium formicaceticum</name>
    <dbReference type="NCBI Taxonomy" id="1497"/>
    <lineage>
        <taxon>Bacteria</taxon>
        <taxon>Bacillati</taxon>
        <taxon>Bacillota</taxon>
        <taxon>Clostridia</taxon>
        <taxon>Eubacteriales</taxon>
        <taxon>Clostridiaceae</taxon>
        <taxon>Clostridium</taxon>
    </lineage>
</organism>
<gene>
    <name evidence="3" type="ORF">CLFO_27470</name>
</gene>
<keyword evidence="1" id="KW-1133">Transmembrane helix</keyword>
<accession>A0AAC9RLR6</accession>
<feature type="domain" description="Inner membrane protein YgaP-like transmembrane" evidence="2">
    <location>
        <begin position="6"/>
        <end position="57"/>
    </location>
</feature>
<evidence type="ECO:0000313" key="4">
    <source>
        <dbReference type="Proteomes" id="UP000192478"/>
    </source>
</evidence>
<evidence type="ECO:0000313" key="3">
    <source>
        <dbReference type="EMBL" id="ARE88346.1"/>
    </source>
</evidence>
<feature type="transmembrane region" description="Helical" evidence="1">
    <location>
        <begin position="38"/>
        <end position="55"/>
    </location>
</feature>
<protein>
    <recommendedName>
        <fullName evidence="2">Inner membrane protein YgaP-like transmembrane domain-containing protein</fullName>
    </recommendedName>
</protein>
<evidence type="ECO:0000256" key="1">
    <source>
        <dbReference type="SAM" id="Phobius"/>
    </source>
</evidence>
<evidence type="ECO:0000259" key="2">
    <source>
        <dbReference type="Pfam" id="PF11127"/>
    </source>
</evidence>
<keyword evidence="1" id="KW-0812">Transmembrane</keyword>
<name>A0AAC9RLR6_9CLOT</name>
<dbReference type="Pfam" id="PF11127">
    <property type="entry name" value="YgaP-like_TM"/>
    <property type="match status" value="1"/>
</dbReference>
<keyword evidence="1" id="KW-0472">Membrane</keyword>
<dbReference type="EMBL" id="CP020559">
    <property type="protein sequence ID" value="ARE88346.1"/>
    <property type="molecule type" value="Genomic_DNA"/>
</dbReference>
<dbReference type="AlphaFoldDB" id="A0AAC9RLR6"/>
<proteinExistence type="predicted"/>
<dbReference type="Proteomes" id="UP000192478">
    <property type="component" value="Chromosome"/>
</dbReference>
<sequence length="57" mass="6418">MKISFKQNIGNTDRLIRIIIGTILVLLVFYNIVTSNILRNLLVITSTLLLIEGVIGY</sequence>